<dbReference type="InterPro" id="IPR001254">
    <property type="entry name" value="Trypsin_dom"/>
</dbReference>
<dbReference type="PRINTS" id="PR00722">
    <property type="entry name" value="CHYMOTRYPSIN"/>
</dbReference>
<evidence type="ECO:0000259" key="3">
    <source>
        <dbReference type="PROSITE" id="PS50240"/>
    </source>
</evidence>
<dbReference type="PROSITE" id="PS50240">
    <property type="entry name" value="TRYPSIN_DOM"/>
    <property type="match status" value="4"/>
</dbReference>
<protein>
    <recommendedName>
        <fullName evidence="3">Peptidase S1 domain-containing protein</fullName>
    </recommendedName>
</protein>
<evidence type="ECO:0000313" key="5">
    <source>
        <dbReference type="Proteomes" id="UP000069940"/>
    </source>
</evidence>
<dbReference type="Gene3D" id="2.40.10.10">
    <property type="entry name" value="Trypsin-like serine proteases"/>
    <property type="match status" value="4"/>
</dbReference>
<evidence type="ECO:0000256" key="2">
    <source>
        <dbReference type="SAM" id="SignalP"/>
    </source>
</evidence>
<feature type="chain" id="PRO_5047275997" description="Peptidase S1 domain-containing protein" evidence="2">
    <location>
        <begin position="22"/>
        <end position="1083"/>
    </location>
</feature>
<feature type="signal peptide" evidence="2">
    <location>
        <begin position="1"/>
        <end position="21"/>
    </location>
</feature>
<evidence type="ECO:0000256" key="1">
    <source>
        <dbReference type="ARBA" id="ARBA00024195"/>
    </source>
</evidence>
<feature type="domain" description="Peptidase S1" evidence="3">
    <location>
        <begin position="546"/>
        <end position="812"/>
    </location>
</feature>
<reference evidence="4" key="2">
    <citation type="submission" date="2025-05" db="UniProtKB">
        <authorList>
            <consortium name="EnsemblMetazoa"/>
        </authorList>
    </citation>
    <scope>IDENTIFICATION</scope>
    <source>
        <strain evidence="4">Foshan</strain>
    </source>
</reference>
<dbReference type="InterPro" id="IPR001314">
    <property type="entry name" value="Peptidase_S1A"/>
</dbReference>
<keyword evidence="5" id="KW-1185">Reference proteome</keyword>
<reference evidence="5" key="1">
    <citation type="journal article" date="2015" name="Proc. Natl. Acad. Sci. U.S.A.">
        <title>Genome sequence of the Asian Tiger mosquito, Aedes albopictus, reveals insights into its biology, genetics, and evolution.</title>
        <authorList>
            <person name="Chen X.G."/>
            <person name="Jiang X."/>
            <person name="Gu J."/>
            <person name="Xu M."/>
            <person name="Wu Y."/>
            <person name="Deng Y."/>
            <person name="Zhang C."/>
            <person name="Bonizzoni M."/>
            <person name="Dermauw W."/>
            <person name="Vontas J."/>
            <person name="Armbruster P."/>
            <person name="Huang X."/>
            <person name="Yang Y."/>
            <person name="Zhang H."/>
            <person name="He W."/>
            <person name="Peng H."/>
            <person name="Liu Y."/>
            <person name="Wu K."/>
            <person name="Chen J."/>
            <person name="Lirakis M."/>
            <person name="Topalis P."/>
            <person name="Van Leeuwen T."/>
            <person name="Hall A.B."/>
            <person name="Jiang X."/>
            <person name="Thorpe C."/>
            <person name="Mueller R.L."/>
            <person name="Sun C."/>
            <person name="Waterhouse R.M."/>
            <person name="Yan G."/>
            <person name="Tu Z.J."/>
            <person name="Fang X."/>
            <person name="James A.A."/>
        </authorList>
    </citation>
    <scope>NUCLEOTIDE SEQUENCE [LARGE SCALE GENOMIC DNA]</scope>
    <source>
        <strain evidence="5">Foshan</strain>
    </source>
</reference>
<dbReference type="PANTHER" id="PTHR24260:SF143">
    <property type="entry name" value="SERINE PROTEASE GD-LIKE PROTEIN"/>
    <property type="match status" value="1"/>
</dbReference>
<name>A0ABM1YBE6_AEDAL</name>
<dbReference type="InterPro" id="IPR018114">
    <property type="entry name" value="TRYPSIN_HIS"/>
</dbReference>
<dbReference type="Pfam" id="PF00089">
    <property type="entry name" value="Trypsin"/>
    <property type="match status" value="4"/>
</dbReference>
<evidence type="ECO:0000313" key="4">
    <source>
        <dbReference type="EnsemblMetazoa" id="AALFPA23_007586.P10110"/>
    </source>
</evidence>
<dbReference type="InterPro" id="IPR043504">
    <property type="entry name" value="Peptidase_S1_PA_chymotrypsin"/>
</dbReference>
<dbReference type="InterPro" id="IPR051333">
    <property type="entry name" value="CLIP_Serine_Protease"/>
</dbReference>
<sequence length="1083" mass="123938">MNQRECFLILCFLCSIQFSDTSYQCGIRLHGLRPLIKDGWQVEEGQWPWHVAVFNRLKSTDQFKYGCGGTLINEKHTLTAAHCVKRKRPPFFYEIELHFGQHNLSKLSDNVVVRDVSEIHVHPEYEPNKNDIAVLVMRLPVEYSDTVIPICLDQRMDLALQELEGWVTGWGMTENGTISDVLRTVSLSVVSHLTCLQDDPNLFSNCLNEKVFCAGNKKGSSPGPGDSGGGMYISDGDRWQLRGIISFGKFNELKKSVDASKYIVFVNIQWYLSWVKEILGESELRLDKRQKRISELECERFQTLTRKRPNGDCLNIYMHNVMVIATHYSSKNWCNGVLVDESHVITTCSCLRNAVYAKYLSAKVPFDSYGEVAVSEMACHPKHADDSLRYDLAILKLNETILLSNTLIPACLANNWTENLNDILVQTFYTTQSFGNDQMSLVELNENRISLYENCHLLRRPDWFNRSDLIGELCVKSTYKLRYNDYVELSYNSHGAVLQTTDRRSCMSTVVGLKVQNRGSGEYPNRYWMEIYARITYNLDWIEQSIWDGQSKVLLLFVSVDSKLYMYECGIYQHKTEVEEWPWTVAIFYRNPNTSTLELICSGTLISKKHVVTAAQCVLNLTTGRPLPEDTFELHFGLTYLERHNVKVQIRYVREVLIHPDTSDHNVALLVTSWPVKNTPYVTYICIAPGDKTEFWNLEGLSEVYIAGWQTMGATRSGHTLKSSNISILHRQECFEAGLSISLNQYCSHYPNEIQSNADLGSGLYYEDRGKLQWPWVLTGIVSSEKKGNNSERYTILTSLRPYISWIEGIMSSNTSRRISERECERFQSLTEKSGGFCENSWEYLRGYKSHVVKLLKNSRKIICLGVLVSENFILTSCQCLRHHSRPKTVKIGYRDMVNISEMMCHPDFNPANFQNDIGVVRLSTAVTLSSKLVPACLANSLSEHHKDAMLQTRLLREDDGKFLVVYSSYDYIGTKDECDKLIKEPHLLKPGQACLINPSSEMNKFNGSIVQMVDSRTCRFTVTGIGSTAIENPYRSTARRVGIVHRIDHYLDWIEKIVWEKSFHCGMARPLVATSLFRVRCV</sequence>
<feature type="domain" description="Peptidase S1" evidence="3">
    <location>
        <begin position="833"/>
        <end position="1060"/>
    </location>
</feature>
<accession>A0ABM1YBE6</accession>
<feature type="domain" description="Peptidase S1" evidence="3">
    <location>
        <begin position="36"/>
        <end position="280"/>
    </location>
</feature>
<proteinExistence type="inferred from homology"/>
<feature type="domain" description="Peptidase S1" evidence="3">
    <location>
        <begin position="278"/>
        <end position="547"/>
    </location>
</feature>
<organism evidence="4 5">
    <name type="scientific">Aedes albopictus</name>
    <name type="common">Asian tiger mosquito</name>
    <name type="synonym">Stegomyia albopicta</name>
    <dbReference type="NCBI Taxonomy" id="7160"/>
    <lineage>
        <taxon>Eukaryota</taxon>
        <taxon>Metazoa</taxon>
        <taxon>Ecdysozoa</taxon>
        <taxon>Arthropoda</taxon>
        <taxon>Hexapoda</taxon>
        <taxon>Insecta</taxon>
        <taxon>Pterygota</taxon>
        <taxon>Neoptera</taxon>
        <taxon>Endopterygota</taxon>
        <taxon>Diptera</taxon>
        <taxon>Nematocera</taxon>
        <taxon>Culicoidea</taxon>
        <taxon>Culicidae</taxon>
        <taxon>Culicinae</taxon>
        <taxon>Aedini</taxon>
        <taxon>Aedes</taxon>
        <taxon>Stegomyia</taxon>
    </lineage>
</organism>
<dbReference type="Proteomes" id="UP000069940">
    <property type="component" value="Unassembled WGS sequence"/>
</dbReference>
<dbReference type="PANTHER" id="PTHR24260">
    <property type="match status" value="1"/>
</dbReference>
<dbReference type="SMART" id="SM00020">
    <property type="entry name" value="Tryp_SPc"/>
    <property type="match status" value="2"/>
</dbReference>
<dbReference type="RefSeq" id="XP_062700831.1">
    <property type="nucleotide sequence ID" value="XM_062844847.1"/>
</dbReference>
<dbReference type="InterPro" id="IPR009003">
    <property type="entry name" value="Peptidase_S1_PA"/>
</dbReference>
<dbReference type="PROSITE" id="PS00134">
    <property type="entry name" value="TRYPSIN_HIS"/>
    <property type="match status" value="1"/>
</dbReference>
<keyword evidence="2" id="KW-0732">Signal</keyword>
<dbReference type="GeneID" id="134285011"/>
<dbReference type="EnsemblMetazoa" id="AALFPA23_007586.R10110">
    <property type="protein sequence ID" value="AALFPA23_007586.P10110"/>
    <property type="gene ID" value="AALFPA23_007586"/>
</dbReference>
<comment type="similarity">
    <text evidence="1">Belongs to the peptidase S1 family. CLIP subfamily.</text>
</comment>
<dbReference type="SUPFAM" id="SSF50494">
    <property type="entry name" value="Trypsin-like serine proteases"/>
    <property type="match status" value="4"/>
</dbReference>
<dbReference type="CDD" id="cd00190">
    <property type="entry name" value="Tryp_SPc"/>
    <property type="match status" value="1"/>
</dbReference>